<dbReference type="GO" id="GO:0003723">
    <property type="term" value="F:RNA binding"/>
    <property type="evidence" value="ECO:0007669"/>
    <property type="project" value="UniProtKB-UniRule"/>
</dbReference>
<organism evidence="5 6">
    <name type="scientific">Claviceps aff. purpurea</name>
    <dbReference type="NCBI Taxonomy" id="1967640"/>
    <lineage>
        <taxon>Eukaryota</taxon>
        <taxon>Fungi</taxon>
        <taxon>Dikarya</taxon>
        <taxon>Ascomycota</taxon>
        <taxon>Pezizomycotina</taxon>
        <taxon>Sordariomycetes</taxon>
        <taxon>Hypocreomycetidae</taxon>
        <taxon>Hypocreales</taxon>
        <taxon>Clavicipitaceae</taxon>
        <taxon>Claviceps</taxon>
    </lineage>
</organism>
<evidence type="ECO:0000256" key="2">
    <source>
        <dbReference type="PROSITE-ProRule" id="PRU00332"/>
    </source>
</evidence>
<feature type="compositionally biased region" description="Polar residues" evidence="3">
    <location>
        <begin position="755"/>
        <end position="764"/>
    </location>
</feature>
<sequence length="806" mass="86748">MSSTAEAKSNEMASASTFSYAQAAKGQGTSSSVTPPNPVSQSQGPASPVAPVPETPVESSDAPRESEPRKPADPERQEVDSNVGSESDLRSGPTPTHERSSESRRDDDAGRLDRPWRQADKGTRSSSTATRSVDEQESRRPRKGKKSKASSDKQSQDPTSAADKTKEAAPEVPKVELSEAPIPSVNIWHQRKQEKEKAIPKESAAVQNIESKKPSKESSATSPILNASKENAATPSPVNGVKSNRKAAVDAGRSDRNASRGSRSADKDGKSELPPSVEDAASWPTPEIAIKEEQKKPAATKPAIVQDKESQEDGTQGKRQKEKWVTYDYVPSVSFETQLPQMRNSKPRGAPRAVNSTKAAPTGTAQPSDKTAPVSASASPSANASRSTESKERTKDSATGSSRTNSLPPASKRATMDVSSAAKEQKKGAQSGGDKVKDTTSTQSQYSQQHQKNQQQPSQHQHQHAQNNRSEGRAERGRGGYRGRGSHHTVNTHSHNSAGFSNNGSVSGRPQGPYSPPPRQGSHGSHSQGFAPPHRGGRVRNSAGNNFHRMSLPNAATRLPPIQATFGGSYEFPMHPMSAVPFQQPMQYWDNMVIGVLKNQIEYYFSIENLCKDVYLRKRMDSQGFVNLLFVAGFKRIRELTQDMTMIRAVCETSTEIDFVVGEDDVERLRRRNGWQSFVLPMEDRDEFARNAGPSQLTFRNRPLSYGPPQFSAGPLPFGMIPPMGFSPQGGPQFHPFSDMAPNSAQLGNGAVNEHNGQSSTPLSANVPDFSPSGSALLGLHGGESVLDHASHNAGGMAAANGVSAE</sequence>
<feature type="compositionally biased region" description="Polar residues" evidence="3">
    <location>
        <begin position="334"/>
        <end position="344"/>
    </location>
</feature>
<feature type="compositionally biased region" description="Low complexity" evidence="3">
    <location>
        <begin position="29"/>
        <end position="43"/>
    </location>
</feature>
<dbReference type="InterPro" id="IPR036388">
    <property type="entry name" value="WH-like_DNA-bd_sf"/>
</dbReference>
<comment type="caution">
    <text evidence="5">The sequence shown here is derived from an EMBL/GenBank/DDBJ whole genome shotgun (WGS) entry which is preliminary data.</text>
</comment>
<dbReference type="GO" id="GO:0005829">
    <property type="term" value="C:cytosol"/>
    <property type="evidence" value="ECO:0007669"/>
    <property type="project" value="TreeGrafter"/>
</dbReference>
<evidence type="ECO:0000256" key="1">
    <source>
        <dbReference type="ARBA" id="ARBA00022884"/>
    </source>
</evidence>
<feature type="compositionally biased region" description="Basic and acidic residues" evidence="3">
    <location>
        <begin position="163"/>
        <end position="177"/>
    </location>
</feature>
<feature type="compositionally biased region" description="Low complexity" evidence="3">
    <location>
        <begin position="372"/>
        <end position="385"/>
    </location>
</feature>
<keyword evidence="1 2" id="KW-0694">RNA-binding</keyword>
<dbReference type="InterPro" id="IPR045180">
    <property type="entry name" value="La_dom_prot"/>
</dbReference>
<dbReference type="PANTHER" id="PTHR22792">
    <property type="entry name" value="LUPUS LA PROTEIN-RELATED"/>
    <property type="match status" value="1"/>
</dbReference>
<dbReference type="Proteomes" id="UP000707071">
    <property type="component" value="Unassembled WGS sequence"/>
</dbReference>
<feature type="compositionally biased region" description="Low complexity" evidence="3">
    <location>
        <begin position="488"/>
        <end position="497"/>
    </location>
</feature>
<evidence type="ECO:0000313" key="5">
    <source>
        <dbReference type="EMBL" id="KAG6303394.1"/>
    </source>
</evidence>
<gene>
    <name evidence="5" type="ORF">E4U09_000109</name>
</gene>
<feature type="compositionally biased region" description="Basic and acidic residues" evidence="3">
    <location>
        <begin position="191"/>
        <end position="200"/>
    </location>
</feature>
<proteinExistence type="predicted"/>
<feature type="compositionally biased region" description="Polar residues" evidence="3">
    <location>
        <begin position="397"/>
        <end position="408"/>
    </location>
</feature>
<feature type="compositionally biased region" description="Basic and acidic residues" evidence="3">
    <location>
        <begin position="96"/>
        <end position="123"/>
    </location>
</feature>
<evidence type="ECO:0000256" key="3">
    <source>
        <dbReference type="SAM" id="MobiDB-lite"/>
    </source>
</evidence>
<dbReference type="AlphaFoldDB" id="A0A9P7QN60"/>
<dbReference type="PROSITE" id="PS50961">
    <property type="entry name" value="HTH_LA"/>
    <property type="match status" value="1"/>
</dbReference>
<feature type="region of interest" description="Disordered" evidence="3">
    <location>
        <begin position="727"/>
        <end position="768"/>
    </location>
</feature>
<feature type="compositionally biased region" description="Polar residues" evidence="3">
    <location>
        <begin position="354"/>
        <end position="369"/>
    </location>
</feature>
<dbReference type="InterPro" id="IPR036390">
    <property type="entry name" value="WH_DNA-bd_sf"/>
</dbReference>
<feature type="compositionally biased region" description="Basic and acidic residues" evidence="3">
    <location>
        <begin position="252"/>
        <end position="271"/>
    </location>
</feature>
<dbReference type="GO" id="GO:0010494">
    <property type="term" value="C:cytoplasmic stress granule"/>
    <property type="evidence" value="ECO:0007669"/>
    <property type="project" value="TreeGrafter"/>
</dbReference>
<dbReference type="InterPro" id="IPR006630">
    <property type="entry name" value="La_HTH"/>
</dbReference>
<feature type="compositionally biased region" description="Polar residues" evidence="3">
    <location>
        <begin position="498"/>
        <end position="508"/>
    </location>
</feature>
<feature type="region of interest" description="Disordered" evidence="3">
    <location>
        <begin position="21"/>
        <end position="556"/>
    </location>
</feature>
<dbReference type="SMART" id="SM00715">
    <property type="entry name" value="LA"/>
    <property type="match status" value="1"/>
</dbReference>
<feature type="compositionally biased region" description="Polar residues" evidence="3">
    <location>
        <begin position="217"/>
        <end position="237"/>
    </location>
</feature>
<feature type="compositionally biased region" description="Low complexity" evidence="3">
    <location>
        <begin position="441"/>
        <end position="466"/>
    </location>
</feature>
<dbReference type="EMBL" id="SRRH01000010">
    <property type="protein sequence ID" value="KAG6303394.1"/>
    <property type="molecule type" value="Genomic_DNA"/>
</dbReference>
<evidence type="ECO:0000259" key="4">
    <source>
        <dbReference type="PROSITE" id="PS50961"/>
    </source>
</evidence>
<dbReference type="CDD" id="cd07323">
    <property type="entry name" value="LAM"/>
    <property type="match status" value="1"/>
</dbReference>
<evidence type="ECO:0000313" key="6">
    <source>
        <dbReference type="Proteomes" id="UP000707071"/>
    </source>
</evidence>
<dbReference type="GO" id="GO:0045727">
    <property type="term" value="P:positive regulation of translation"/>
    <property type="evidence" value="ECO:0007669"/>
    <property type="project" value="TreeGrafter"/>
</dbReference>
<keyword evidence="6" id="KW-1185">Reference proteome</keyword>
<reference evidence="5 6" key="1">
    <citation type="journal article" date="2020" name="bioRxiv">
        <title>Whole genome comparisons of ergot fungi reveals the divergence and evolution of species within the genus Claviceps are the result of varying mechanisms driving genome evolution and host range expansion.</title>
        <authorList>
            <person name="Wyka S.A."/>
            <person name="Mondo S.J."/>
            <person name="Liu M."/>
            <person name="Dettman J."/>
            <person name="Nalam V."/>
            <person name="Broders K.D."/>
        </authorList>
    </citation>
    <scope>NUCLEOTIDE SEQUENCE [LARGE SCALE GENOMIC DNA]</scope>
    <source>
        <strain evidence="5 6">Clav52</strain>
    </source>
</reference>
<feature type="compositionally biased region" description="Basic and acidic residues" evidence="3">
    <location>
        <begin position="61"/>
        <end position="79"/>
    </location>
</feature>
<dbReference type="Gene3D" id="1.10.10.10">
    <property type="entry name" value="Winged helix-like DNA-binding domain superfamily/Winged helix DNA-binding domain"/>
    <property type="match status" value="1"/>
</dbReference>
<feature type="domain" description="HTH La-type RNA-binding" evidence="4">
    <location>
        <begin position="587"/>
        <end position="684"/>
    </location>
</feature>
<dbReference type="SUPFAM" id="SSF46785">
    <property type="entry name" value="Winged helix' DNA-binding domain"/>
    <property type="match status" value="1"/>
</dbReference>
<dbReference type="Pfam" id="PF05383">
    <property type="entry name" value="La"/>
    <property type="match status" value="1"/>
</dbReference>
<protein>
    <recommendedName>
        <fullName evidence="4">HTH La-type RNA-binding domain-containing protein</fullName>
    </recommendedName>
</protein>
<name>A0A9P7QN60_9HYPO</name>
<dbReference type="PANTHER" id="PTHR22792:SF132">
    <property type="entry name" value="LA-RELATED PROTEIN 1"/>
    <property type="match status" value="1"/>
</dbReference>
<accession>A0A9P7QN60</accession>